<dbReference type="InterPro" id="IPR000048">
    <property type="entry name" value="IQ_motif_EF-hand-BS"/>
</dbReference>
<protein>
    <submittedName>
        <fullName evidence="3">Uncharacterized protein</fullName>
    </submittedName>
</protein>
<evidence type="ECO:0000256" key="1">
    <source>
        <dbReference type="SAM" id="Coils"/>
    </source>
</evidence>
<dbReference type="AlphaFoldDB" id="A0A915BZP0"/>
<sequence length="251" mass="29400">LEEDAAMTIQRGWRKYRKRIKRNEPIKSKRDTFDKLLKSNDELIAKLEAVRASKAYAIMKYETISRMNAKDVNAYLRREYIKPTPAKKSEYETILERQRNAKANNAALVIQRFFRFCARKKREQRTSRAWKRITPQRRVELITAIAERMSAGEVARKNDLSAIKTKLAERKEAMNETVAAYERREEIIKRLERDLQLLGGLCTLGDLLSLDPRRLRTSTVLRKQAENETRNELQQQEVEACLVEGDIVMQV</sequence>
<evidence type="ECO:0000313" key="2">
    <source>
        <dbReference type="Proteomes" id="UP000887569"/>
    </source>
</evidence>
<keyword evidence="2" id="KW-1185">Reference proteome</keyword>
<dbReference type="Pfam" id="PF00612">
    <property type="entry name" value="IQ"/>
    <property type="match status" value="1"/>
</dbReference>
<dbReference type="Proteomes" id="UP000887569">
    <property type="component" value="Unplaced"/>
</dbReference>
<organism evidence="2 3">
    <name type="scientific">Parascaris univalens</name>
    <name type="common">Nematode worm</name>
    <dbReference type="NCBI Taxonomy" id="6257"/>
    <lineage>
        <taxon>Eukaryota</taxon>
        <taxon>Metazoa</taxon>
        <taxon>Ecdysozoa</taxon>
        <taxon>Nematoda</taxon>
        <taxon>Chromadorea</taxon>
        <taxon>Rhabditida</taxon>
        <taxon>Spirurina</taxon>
        <taxon>Ascaridomorpha</taxon>
        <taxon>Ascaridoidea</taxon>
        <taxon>Ascarididae</taxon>
        <taxon>Parascaris</taxon>
    </lineage>
</organism>
<feature type="coiled-coil region" evidence="1">
    <location>
        <begin position="164"/>
        <end position="194"/>
    </location>
</feature>
<dbReference type="WBParaSite" id="PgR069_g011_t01">
    <property type="protein sequence ID" value="PgR069_g011_t01"/>
    <property type="gene ID" value="PgR069_g011"/>
</dbReference>
<reference evidence="3" key="1">
    <citation type="submission" date="2022-11" db="UniProtKB">
        <authorList>
            <consortium name="WormBaseParasite"/>
        </authorList>
    </citation>
    <scope>IDENTIFICATION</scope>
</reference>
<keyword evidence="1" id="KW-0175">Coiled coil</keyword>
<evidence type="ECO:0000313" key="3">
    <source>
        <dbReference type="WBParaSite" id="PgR069_g011_t01"/>
    </source>
</evidence>
<name>A0A915BZP0_PARUN</name>
<accession>A0A915BZP0</accession>
<dbReference type="PROSITE" id="PS50096">
    <property type="entry name" value="IQ"/>
    <property type="match status" value="1"/>
</dbReference>
<proteinExistence type="predicted"/>